<keyword evidence="2" id="KW-0732">Signal</keyword>
<dbReference type="PROSITE" id="PS50983">
    <property type="entry name" value="FE_B12_PBP"/>
    <property type="match status" value="1"/>
</dbReference>
<dbReference type="Pfam" id="PF01497">
    <property type="entry name" value="Peripla_BP_2"/>
    <property type="match status" value="1"/>
</dbReference>
<evidence type="ECO:0000259" key="3">
    <source>
        <dbReference type="PROSITE" id="PS50983"/>
    </source>
</evidence>
<evidence type="ECO:0000313" key="5">
    <source>
        <dbReference type="Proteomes" id="UP000045545"/>
    </source>
</evidence>
<feature type="chain" id="PRO_5039119541" evidence="2">
    <location>
        <begin position="22"/>
        <end position="367"/>
    </location>
</feature>
<name>A0A0E4C803_9FIRM</name>
<dbReference type="InterPro" id="IPR050902">
    <property type="entry name" value="ABC_Transporter_SBP"/>
</dbReference>
<dbReference type="PANTHER" id="PTHR30535:SF34">
    <property type="entry name" value="MOLYBDATE-BINDING PROTEIN MOLA"/>
    <property type="match status" value="1"/>
</dbReference>
<dbReference type="AlphaFoldDB" id="A0A0E4C803"/>
<dbReference type="RefSeq" id="WP_046495958.1">
    <property type="nucleotide sequence ID" value="NZ_CGIH01000009.1"/>
</dbReference>
<comment type="similarity">
    <text evidence="1">Belongs to the bacterial solute-binding protein 8 family.</text>
</comment>
<evidence type="ECO:0000256" key="1">
    <source>
        <dbReference type="ARBA" id="ARBA00008814"/>
    </source>
</evidence>
<accession>A0A0E4C803</accession>
<dbReference type="Gene3D" id="3.40.50.1980">
    <property type="entry name" value="Nitrogenase molybdenum iron protein domain"/>
    <property type="match status" value="2"/>
</dbReference>
<dbReference type="Proteomes" id="UP000045545">
    <property type="component" value="Unassembled WGS sequence"/>
</dbReference>
<organism evidence="4 5">
    <name type="scientific">Syntrophomonas zehnderi OL-4</name>
    <dbReference type="NCBI Taxonomy" id="690567"/>
    <lineage>
        <taxon>Bacteria</taxon>
        <taxon>Bacillati</taxon>
        <taxon>Bacillota</taxon>
        <taxon>Clostridia</taxon>
        <taxon>Eubacteriales</taxon>
        <taxon>Syntrophomonadaceae</taxon>
        <taxon>Syntrophomonas</taxon>
    </lineage>
</organism>
<gene>
    <name evidence="4" type="ORF">773</name>
</gene>
<dbReference type="EMBL" id="CGIH01000009">
    <property type="protein sequence ID" value="CFX19378.1"/>
    <property type="molecule type" value="Genomic_DNA"/>
</dbReference>
<evidence type="ECO:0000313" key="4">
    <source>
        <dbReference type="EMBL" id="CFX19378.1"/>
    </source>
</evidence>
<keyword evidence="5" id="KW-1185">Reference proteome</keyword>
<dbReference type="PANTHER" id="PTHR30535">
    <property type="entry name" value="VITAMIN B12-BINDING PROTEIN"/>
    <property type="match status" value="1"/>
</dbReference>
<evidence type="ECO:0000256" key="2">
    <source>
        <dbReference type="SAM" id="SignalP"/>
    </source>
</evidence>
<proteinExistence type="inferred from homology"/>
<feature type="signal peptide" evidence="2">
    <location>
        <begin position="1"/>
        <end position="21"/>
    </location>
</feature>
<dbReference type="SUPFAM" id="SSF53807">
    <property type="entry name" value="Helical backbone' metal receptor"/>
    <property type="match status" value="1"/>
</dbReference>
<dbReference type="InterPro" id="IPR002491">
    <property type="entry name" value="ABC_transptr_periplasmic_BD"/>
</dbReference>
<feature type="domain" description="Fe/B12 periplasmic-binding" evidence="3">
    <location>
        <begin position="54"/>
        <end position="328"/>
    </location>
</feature>
<dbReference type="OrthoDB" id="9787830at2"/>
<sequence length="367" mass="40121">MNKKTAAGFLSLLLIFVFCLAGCSPNKTQAPESKTVTVTDMAGRQVVIPTPVNQAVAIGPGSLRLYCYVNGIEKIVGVENFEKNNPTGRPYALANPDLKNLPVIGTGGPNSSPDAEKLVEVKPGVIFCDSSLDKAAADSLQSKTGIPVIVLSYGSLGTFDNTIFDSLAIIGQVMGEEKRAQEVIDYIKNCQQDLRDRVKDVAEEEKPTVYVGAMGMKGSHGIQSTQAKYPPFVLLRAKNVVDETGKTGSVNIDLEKLIQWNPDKIFIDEAGYDLVQQDFKKNPVVYKSLTAIKNGEVYGQMPFNFYTSNIDTALADTYYIGKILYPKHFKDVDPVKKADEIYTYLVGKPIYAEMARDFGGFGKLTLD</sequence>
<reference evidence="4 5" key="1">
    <citation type="submission" date="2015-03" db="EMBL/GenBank/DDBJ databases">
        <authorList>
            <person name="Murphy D."/>
        </authorList>
    </citation>
    <scope>NUCLEOTIDE SEQUENCE [LARGE SCALE GENOMIC DNA]</scope>
    <source>
        <strain evidence="4 5">OL-4</strain>
    </source>
</reference>
<protein>
    <submittedName>
        <fullName evidence="4">ABC transporter periplasmic binding domain</fullName>
    </submittedName>
</protein>
<dbReference type="CDD" id="cd01147">
    <property type="entry name" value="HemV-2"/>
    <property type="match status" value="1"/>
</dbReference>
<dbReference type="STRING" id="690567.773"/>